<accession>A0A6J6YIR4</accession>
<feature type="transmembrane region" description="Helical" evidence="2">
    <location>
        <begin position="219"/>
        <end position="244"/>
    </location>
</feature>
<protein>
    <submittedName>
        <fullName evidence="4">Unannotated protein</fullName>
    </submittedName>
</protein>
<dbReference type="EMBL" id="CAFBMF010000102">
    <property type="protein sequence ID" value="CAB4907943.1"/>
    <property type="molecule type" value="Genomic_DNA"/>
</dbReference>
<feature type="compositionally biased region" description="Low complexity" evidence="1">
    <location>
        <begin position="41"/>
        <end position="54"/>
    </location>
</feature>
<keyword evidence="2" id="KW-0812">Transmembrane</keyword>
<feature type="region of interest" description="Disordered" evidence="1">
    <location>
        <begin position="39"/>
        <end position="76"/>
    </location>
</feature>
<evidence type="ECO:0000313" key="5">
    <source>
        <dbReference type="EMBL" id="CAB4881064.1"/>
    </source>
</evidence>
<evidence type="ECO:0000313" key="3">
    <source>
        <dbReference type="EMBL" id="CAB4729614.1"/>
    </source>
</evidence>
<evidence type="ECO:0000313" key="4">
    <source>
        <dbReference type="EMBL" id="CAB4808114.1"/>
    </source>
</evidence>
<name>A0A6J6YIR4_9ZZZZ</name>
<evidence type="ECO:0000256" key="1">
    <source>
        <dbReference type="SAM" id="MobiDB-lite"/>
    </source>
</evidence>
<gene>
    <name evidence="3" type="ORF">UFOPK2658_01604</name>
    <name evidence="4" type="ORF">UFOPK3004_01059</name>
    <name evidence="5" type="ORF">UFOPK3304_01650</name>
    <name evidence="6" type="ORF">UFOPK3494_01331</name>
    <name evidence="7" type="ORF">UFOPK4134_01751</name>
</gene>
<keyword evidence="2" id="KW-1133">Transmembrane helix</keyword>
<dbReference type="EMBL" id="CAEZYH010000095">
    <property type="protein sequence ID" value="CAB4729614.1"/>
    <property type="molecule type" value="Genomic_DNA"/>
</dbReference>
<sequence>MTQHTTQHLAGRWAWRASLVVFLLGLLFGGTGFSTAKASVPPTTTIPPTTNIPIDEPIEGGGVVDTPTDQSTTVPAPTNTVPVSCFIPTPVQATFVGRLSASDRRTARFEVTQMRGGSLNGYSVANLVDVQYDEDVRYLDLDQSYIVAVGIDQSSGVLYSKIRDPEPLYGGSQVVGVNSGVKCPEIEDAVRTLTMDARSVESGVLAPLKNAKTKLGRAILLPFLWVFGGLFGLATIRAFVVTVYRTGKRAWSGQ</sequence>
<dbReference type="EMBL" id="CAFAAL010000092">
    <property type="protein sequence ID" value="CAB4808114.1"/>
    <property type="molecule type" value="Genomic_DNA"/>
</dbReference>
<keyword evidence="2" id="KW-0472">Membrane</keyword>
<dbReference type="AlphaFoldDB" id="A0A6J6YIR4"/>
<evidence type="ECO:0000256" key="2">
    <source>
        <dbReference type="SAM" id="Phobius"/>
    </source>
</evidence>
<organism evidence="4">
    <name type="scientific">freshwater metagenome</name>
    <dbReference type="NCBI Taxonomy" id="449393"/>
    <lineage>
        <taxon>unclassified sequences</taxon>
        <taxon>metagenomes</taxon>
        <taxon>ecological metagenomes</taxon>
    </lineage>
</organism>
<evidence type="ECO:0000313" key="7">
    <source>
        <dbReference type="EMBL" id="CAB5037403.1"/>
    </source>
</evidence>
<evidence type="ECO:0000313" key="6">
    <source>
        <dbReference type="EMBL" id="CAB4907943.1"/>
    </source>
</evidence>
<reference evidence="4" key="1">
    <citation type="submission" date="2020-05" db="EMBL/GenBank/DDBJ databases">
        <authorList>
            <person name="Chiriac C."/>
            <person name="Salcher M."/>
            <person name="Ghai R."/>
            <person name="Kavagutti S V."/>
        </authorList>
    </citation>
    <scope>NUCLEOTIDE SEQUENCE</scope>
</reference>
<dbReference type="EMBL" id="CAFBPS010000202">
    <property type="protein sequence ID" value="CAB5037403.1"/>
    <property type="molecule type" value="Genomic_DNA"/>
</dbReference>
<dbReference type="EMBL" id="CAFBLJ010000124">
    <property type="protein sequence ID" value="CAB4881064.1"/>
    <property type="molecule type" value="Genomic_DNA"/>
</dbReference>
<proteinExistence type="predicted"/>